<dbReference type="InterPro" id="IPR006058">
    <property type="entry name" value="2Fe2S_fd_BS"/>
</dbReference>
<dbReference type="InterPro" id="IPR012675">
    <property type="entry name" value="Beta-grasp_dom_sf"/>
</dbReference>
<keyword evidence="10" id="KW-1185">Reference proteome</keyword>
<evidence type="ECO:0000256" key="6">
    <source>
        <dbReference type="ARBA" id="ARBA00023014"/>
    </source>
</evidence>
<reference evidence="9 10" key="1">
    <citation type="submission" date="2018-03" db="EMBL/GenBank/DDBJ databases">
        <title>Aquarubrobacter algicola gen. nov., sp. nov., a novel actinobacterium isolated from shallow eutrophic lake during the end of cyanobacterial harmful algal blooms.</title>
        <authorList>
            <person name="Chun S.J."/>
        </authorList>
    </citation>
    <scope>NUCLEOTIDE SEQUENCE [LARGE SCALE GENOMIC DNA]</scope>
    <source>
        <strain evidence="9 10">Seoho-28</strain>
    </source>
</reference>
<keyword evidence="1" id="KW-0813">Transport</keyword>
<evidence type="ECO:0000259" key="8">
    <source>
        <dbReference type="PROSITE" id="PS51384"/>
    </source>
</evidence>
<evidence type="ECO:0000313" key="10">
    <source>
        <dbReference type="Proteomes" id="UP000240739"/>
    </source>
</evidence>
<dbReference type="InterPro" id="IPR039261">
    <property type="entry name" value="FNR_nucleotide-bd"/>
</dbReference>
<keyword evidence="4" id="KW-0274">FAD</keyword>
<dbReference type="PROSITE" id="PS51085">
    <property type="entry name" value="2FE2S_FER_2"/>
    <property type="match status" value="1"/>
</dbReference>
<dbReference type="InterPro" id="IPR036010">
    <property type="entry name" value="2Fe-2S_ferredoxin-like_sf"/>
</dbReference>
<dbReference type="Gene3D" id="2.40.30.10">
    <property type="entry name" value="Translation factors"/>
    <property type="match status" value="1"/>
</dbReference>
<accession>A0A2T4UNE2</accession>
<name>A0A2T4UNE2_9ACTN</name>
<evidence type="ECO:0000256" key="4">
    <source>
        <dbReference type="ARBA" id="ARBA00022827"/>
    </source>
</evidence>
<dbReference type="SUPFAM" id="SSF54292">
    <property type="entry name" value="2Fe-2S ferredoxin-like"/>
    <property type="match status" value="1"/>
</dbReference>
<evidence type="ECO:0000256" key="3">
    <source>
        <dbReference type="ARBA" id="ARBA00022714"/>
    </source>
</evidence>
<protein>
    <submittedName>
        <fullName evidence="9">CDP-6-deoxy-delta-3,4-glucoseen reductase</fullName>
    </submittedName>
</protein>
<evidence type="ECO:0000313" key="9">
    <source>
        <dbReference type="EMBL" id="PTL60757.1"/>
    </source>
</evidence>
<dbReference type="Pfam" id="PF00175">
    <property type="entry name" value="NAD_binding_1"/>
    <property type="match status" value="1"/>
</dbReference>
<evidence type="ECO:0000256" key="2">
    <source>
        <dbReference type="ARBA" id="ARBA00022630"/>
    </source>
</evidence>
<feature type="domain" description="2Fe-2S ferredoxin-type" evidence="7">
    <location>
        <begin position="7"/>
        <end position="97"/>
    </location>
</feature>
<dbReference type="InterPro" id="IPR001433">
    <property type="entry name" value="OxRdtase_FAD/NAD-bd"/>
</dbReference>
<dbReference type="PANTHER" id="PTHR43644:SF1">
    <property type="entry name" value="NAD(P)H-FLAVIN REDUCTASE"/>
    <property type="match status" value="1"/>
</dbReference>
<proteinExistence type="predicted"/>
<dbReference type="EMBL" id="PYYB01000001">
    <property type="protein sequence ID" value="PTL60757.1"/>
    <property type="molecule type" value="Genomic_DNA"/>
</dbReference>
<dbReference type="SUPFAM" id="SSF52343">
    <property type="entry name" value="Ferredoxin reductase-like, C-terminal NADP-linked domain"/>
    <property type="match status" value="1"/>
</dbReference>
<evidence type="ECO:0000256" key="1">
    <source>
        <dbReference type="ARBA" id="ARBA00022448"/>
    </source>
</evidence>
<dbReference type="InterPro" id="IPR017938">
    <property type="entry name" value="Riboflavin_synthase-like_b-brl"/>
</dbReference>
<dbReference type="PANTHER" id="PTHR43644">
    <property type="entry name" value="NA(+)-TRANSLOCATING NADH-QUINONE REDUCTASE SUBUNIT"/>
    <property type="match status" value="1"/>
</dbReference>
<dbReference type="AlphaFoldDB" id="A0A2T4UNE2"/>
<dbReference type="GO" id="GO:0016491">
    <property type="term" value="F:oxidoreductase activity"/>
    <property type="evidence" value="ECO:0007669"/>
    <property type="project" value="InterPro"/>
</dbReference>
<dbReference type="PROSITE" id="PS00197">
    <property type="entry name" value="2FE2S_FER_1"/>
    <property type="match status" value="1"/>
</dbReference>
<dbReference type="Gene3D" id="3.40.50.80">
    <property type="entry name" value="Nucleotide-binding domain of ferredoxin-NADP reductase (FNR) module"/>
    <property type="match status" value="1"/>
</dbReference>
<dbReference type="InterPro" id="IPR001041">
    <property type="entry name" value="2Fe-2S_ferredoxin-type"/>
</dbReference>
<dbReference type="Pfam" id="PF00111">
    <property type="entry name" value="Fer2"/>
    <property type="match status" value="1"/>
</dbReference>
<dbReference type="Gene3D" id="3.10.20.30">
    <property type="match status" value="1"/>
</dbReference>
<dbReference type="SUPFAM" id="SSF63380">
    <property type="entry name" value="Riboflavin synthase domain-like"/>
    <property type="match status" value="1"/>
</dbReference>
<comment type="caution">
    <text evidence="9">The sequence shown here is derived from an EMBL/GenBank/DDBJ whole genome shotgun (WGS) entry which is preliminary data.</text>
</comment>
<dbReference type="Pfam" id="PF00970">
    <property type="entry name" value="FAD_binding_6"/>
    <property type="match status" value="1"/>
</dbReference>
<dbReference type="InterPro" id="IPR001709">
    <property type="entry name" value="Flavoprot_Pyr_Nucl_cyt_Rdtase"/>
</dbReference>
<dbReference type="PROSITE" id="PS51384">
    <property type="entry name" value="FAD_FR"/>
    <property type="match status" value="1"/>
</dbReference>
<organism evidence="9 10">
    <name type="scientific">Paraconexibacter algicola</name>
    <dbReference type="NCBI Taxonomy" id="2133960"/>
    <lineage>
        <taxon>Bacteria</taxon>
        <taxon>Bacillati</taxon>
        <taxon>Actinomycetota</taxon>
        <taxon>Thermoleophilia</taxon>
        <taxon>Solirubrobacterales</taxon>
        <taxon>Paraconexibacteraceae</taxon>
        <taxon>Paraconexibacter</taxon>
    </lineage>
</organism>
<evidence type="ECO:0000259" key="7">
    <source>
        <dbReference type="PROSITE" id="PS51085"/>
    </source>
</evidence>
<dbReference type="OrthoDB" id="9801223at2"/>
<keyword evidence="6" id="KW-0411">Iron-sulfur</keyword>
<dbReference type="PRINTS" id="PR00410">
    <property type="entry name" value="PHEHYDRXLASE"/>
</dbReference>
<keyword evidence="2" id="KW-0285">Flavoprotein</keyword>
<keyword evidence="3" id="KW-0479">Metal-binding</keyword>
<dbReference type="InterPro" id="IPR008333">
    <property type="entry name" value="Cbr1-like_FAD-bd_dom"/>
</dbReference>
<dbReference type="GO" id="GO:0051537">
    <property type="term" value="F:2 iron, 2 sulfur cluster binding"/>
    <property type="evidence" value="ECO:0007669"/>
    <property type="project" value="UniProtKB-KW"/>
</dbReference>
<gene>
    <name evidence="9" type="ORF">C7Y72_07850</name>
</gene>
<dbReference type="Proteomes" id="UP000240739">
    <property type="component" value="Unassembled WGS sequence"/>
</dbReference>
<dbReference type="PRINTS" id="PR00371">
    <property type="entry name" value="FPNCR"/>
</dbReference>
<dbReference type="CDD" id="cd00207">
    <property type="entry name" value="fer2"/>
    <property type="match status" value="1"/>
</dbReference>
<dbReference type="InterPro" id="IPR017927">
    <property type="entry name" value="FAD-bd_FR_type"/>
</dbReference>
<sequence length="351" mass="38295">MEVAPVPRVYFEPIGEEIDCDEDETVLDASFRQGYSLVHGCREGQCSACKCYLLEGEVALKRYSTFALSDSEQDSGYTLLCRAMPEEDLTVELLHFDPDNYRSEFVISTIETTVHAVEPLSHDISRVVVQLPEGAEFPYRPGSYADIHVPGDAEARRSFSMANLPGEGRLEFIVKRYPGGAISGLLEDESIAGGVSLTVTGPYGAFALRDNDRAVLMIAGGSGMAPQLALLRHMVQEGIDRPTRFFYGARGTRDLIEIAELERLGAALPNFRFVPVLSDADDDAEWSGEAGMVHEAVARYLADGELGSDFEAYLCGPPPMVEAAQEMLESFGIDVSQIHFDKFTTSVAVGG</sequence>
<keyword evidence="5" id="KW-0408">Iron</keyword>
<feature type="domain" description="FAD-binding FR-type" evidence="8">
    <location>
        <begin position="107"/>
        <end position="209"/>
    </location>
</feature>
<keyword evidence="3" id="KW-0001">2Fe-2S</keyword>
<evidence type="ECO:0000256" key="5">
    <source>
        <dbReference type="ARBA" id="ARBA00023004"/>
    </source>
</evidence>